<dbReference type="Proteomes" id="UP001180556">
    <property type="component" value="Unassembled WGS sequence"/>
</dbReference>
<evidence type="ECO:0000313" key="2">
    <source>
        <dbReference type="Proteomes" id="UP001180556"/>
    </source>
</evidence>
<evidence type="ECO:0000313" key="1">
    <source>
        <dbReference type="EMBL" id="MDT0495678.1"/>
    </source>
</evidence>
<accession>A0ABU2WCQ5</accession>
<dbReference type="RefSeq" id="WP_311606269.1">
    <property type="nucleotide sequence ID" value="NZ_JAVRFG010000109.1"/>
</dbReference>
<name>A0ABU2WCQ5_9ACTN</name>
<organism evidence="1 2">
    <name type="scientific">Streptomyces stephensoniae</name>
    <dbReference type="NCBI Taxonomy" id="3375367"/>
    <lineage>
        <taxon>Bacteria</taxon>
        <taxon>Bacillati</taxon>
        <taxon>Actinomycetota</taxon>
        <taxon>Actinomycetes</taxon>
        <taxon>Kitasatosporales</taxon>
        <taxon>Streptomycetaceae</taxon>
        <taxon>Streptomyces</taxon>
    </lineage>
</organism>
<proteinExistence type="predicted"/>
<gene>
    <name evidence="1" type="ORF">RM717_34885</name>
</gene>
<dbReference type="EMBL" id="JAVRFG010000109">
    <property type="protein sequence ID" value="MDT0495678.1"/>
    <property type="molecule type" value="Genomic_DNA"/>
</dbReference>
<reference evidence="2" key="1">
    <citation type="submission" date="2023-07" db="EMBL/GenBank/DDBJ databases">
        <title>30 novel species of actinomycetes from the DSMZ collection.</title>
        <authorList>
            <person name="Nouioui I."/>
        </authorList>
    </citation>
    <scope>NUCLEOTIDE SEQUENCE [LARGE SCALE GENOMIC DNA]</scope>
    <source>
        <strain evidence="2">DSM 40932</strain>
    </source>
</reference>
<keyword evidence="2" id="KW-1185">Reference proteome</keyword>
<sequence length="102" mass="12088">MSTTQLPDDVREFLEFIGNYVKSYGYMKHNEEAKIKADMMNVPLRWSTSRISPEVLRKQCEAVGMTESESAKVADWLKRRQANRRLRPSHYRDFKWNGGRVY</sequence>
<comment type="caution">
    <text evidence="1">The sequence shown here is derived from an EMBL/GenBank/DDBJ whole genome shotgun (WGS) entry which is preliminary data.</text>
</comment>
<protein>
    <submittedName>
        <fullName evidence="1">Uncharacterized protein</fullName>
    </submittedName>
</protein>